<dbReference type="EMBL" id="JANIIK010000114">
    <property type="protein sequence ID" value="KAJ3591339.1"/>
    <property type="molecule type" value="Genomic_DNA"/>
</dbReference>
<comment type="caution">
    <text evidence="1">The sequence shown here is derived from an EMBL/GenBank/DDBJ whole genome shotgun (WGS) entry which is preliminary data.</text>
</comment>
<evidence type="ECO:0000313" key="2">
    <source>
        <dbReference type="Proteomes" id="UP001148018"/>
    </source>
</evidence>
<reference evidence="1" key="1">
    <citation type="submission" date="2022-07" db="EMBL/GenBank/DDBJ databases">
        <title>Chromosome-level genome of Muraenolepis orangiensis.</title>
        <authorList>
            <person name="Kim J."/>
        </authorList>
    </citation>
    <scope>NUCLEOTIDE SEQUENCE</scope>
    <source>
        <strain evidence="1">KU_S4_2022</strain>
        <tissue evidence="1">Muscle</tissue>
    </source>
</reference>
<name>A0A9Q0IA72_9TELE</name>
<organism evidence="1 2">
    <name type="scientific">Muraenolepis orangiensis</name>
    <name type="common">Patagonian moray cod</name>
    <dbReference type="NCBI Taxonomy" id="630683"/>
    <lineage>
        <taxon>Eukaryota</taxon>
        <taxon>Metazoa</taxon>
        <taxon>Chordata</taxon>
        <taxon>Craniata</taxon>
        <taxon>Vertebrata</taxon>
        <taxon>Euteleostomi</taxon>
        <taxon>Actinopterygii</taxon>
        <taxon>Neopterygii</taxon>
        <taxon>Teleostei</taxon>
        <taxon>Neoteleostei</taxon>
        <taxon>Acanthomorphata</taxon>
        <taxon>Zeiogadaria</taxon>
        <taxon>Gadariae</taxon>
        <taxon>Gadiformes</taxon>
        <taxon>Muraenolepidoidei</taxon>
        <taxon>Muraenolepididae</taxon>
        <taxon>Muraenolepis</taxon>
    </lineage>
</organism>
<evidence type="ECO:0000313" key="1">
    <source>
        <dbReference type="EMBL" id="KAJ3591339.1"/>
    </source>
</evidence>
<dbReference type="AlphaFoldDB" id="A0A9Q0IA72"/>
<sequence length="100" mass="10798">MALPTRAPDRSCLSNFLPNGSHLACVVLLIRNGNKAEREHCSLGALITSIASAAAAGVLPDNTIISILLLPTPVWRFLLSEAIISDIFTMRSFFFLMPAD</sequence>
<protein>
    <submittedName>
        <fullName evidence="1">Uncharacterized protein</fullName>
    </submittedName>
</protein>
<proteinExistence type="predicted"/>
<gene>
    <name evidence="1" type="ORF">NHX12_009284</name>
</gene>
<accession>A0A9Q0IA72</accession>
<keyword evidence="2" id="KW-1185">Reference proteome</keyword>
<dbReference type="Proteomes" id="UP001148018">
    <property type="component" value="Unassembled WGS sequence"/>
</dbReference>